<keyword evidence="1" id="KW-0812">Transmembrane</keyword>
<evidence type="ECO:0000256" key="1">
    <source>
        <dbReference type="SAM" id="Phobius"/>
    </source>
</evidence>
<accession>A0A0R2B353</accession>
<evidence type="ECO:0000313" key="3">
    <source>
        <dbReference type="Proteomes" id="UP000051612"/>
    </source>
</evidence>
<dbReference type="RefSeq" id="WP_056959577.1">
    <property type="nucleotide sequence ID" value="NZ_AYYN01000140.1"/>
</dbReference>
<dbReference type="EMBL" id="AYYN01000140">
    <property type="protein sequence ID" value="KRM73687.1"/>
    <property type="molecule type" value="Genomic_DNA"/>
</dbReference>
<feature type="transmembrane region" description="Helical" evidence="1">
    <location>
        <begin position="31"/>
        <end position="54"/>
    </location>
</feature>
<dbReference type="AlphaFoldDB" id="A0A0R2B353"/>
<evidence type="ECO:0000313" key="2">
    <source>
        <dbReference type="EMBL" id="KRM73687.1"/>
    </source>
</evidence>
<protein>
    <submittedName>
        <fullName evidence="2">Uncharacterized protein</fullName>
    </submittedName>
</protein>
<name>A0A0R2B353_9LACO</name>
<organism evidence="2 3">
    <name type="scientific">Ligilactobacillus murinus DSM 20452 = NBRC 14221</name>
    <dbReference type="NCBI Taxonomy" id="1423772"/>
    <lineage>
        <taxon>Bacteria</taxon>
        <taxon>Bacillati</taxon>
        <taxon>Bacillota</taxon>
        <taxon>Bacilli</taxon>
        <taxon>Lactobacillales</taxon>
        <taxon>Lactobacillaceae</taxon>
        <taxon>Ligilactobacillus</taxon>
    </lineage>
</organism>
<feature type="transmembrane region" description="Helical" evidence="1">
    <location>
        <begin position="6"/>
        <end position="24"/>
    </location>
</feature>
<dbReference type="Proteomes" id="UP000051612">
    <property type="component" value="Unassembled WGS sequence"/>
</dbReference>
<proteinExistence type="predicted"/>
<dbReference type="PATRIC" id="fig|1423772.3.peg.1034"/>
<reference evidence="2 3" key="1">
    <citation type="journal article" date="2015" name="Genome Announc.">
        <title>Expanding the biotechnology potential of lactobacilli through comparative genomics of 213 strains and associated genera.</title>
        <authorList>
            <person name="Sun Z."/>
            <person name="Harris H.M."/>
            <person name="McCann A."/>
            <person name="Guo C."/>
            <person name="Argimon S."/>
            <person name="Zhang W."/>
            <person name="Yang X."/>
            <person name="Jeffery I.B."/>
            <person name="Cooney J.C."/>
            <person name="Kagawa T.F."/>
            <person name="Liu W."/>
            <person name="Song Y."/>
            <person name="Salvetti E."/>
            <person name="Wrobel A."/>
            <person name="Rasinkangas P."/>
            <person name="Parkhill J."/>
            <person name="Rea M.C."/>
            <person name="O'Sullivan O."/>
            <person name="Ritari J."/>
            <person name="Douillard F.P."/>
            <person name="Paul Ross R."/>
            <person name="Yang R."/>
            <person name="Briner A.E."/>
            <person name="Felis G.E."/>
            <person name="de Vos W.M."/>
            <person name="Barrangou R."/>
            <person name="Klaenhammer T.R."/>
            <person name="Caufield P.W."/>
            <person name="Cui Y."/>
            <person name="Zhang H."/>
            <person name="O'Toole P.W."/>
        </authorList>
    </citation>
    <scope>NUCLEOTIDE SEQUENCE [LARGE SCALE GENOMIC DNA]</scope>
    <source>
        <strain evidence="2 3">DSM 20452</strain>
    </source>
</reference>
<sequence length="64" mass="7041">MFAKGVWNALNILGLAGLLVAILIRMSQGYFINALVLVGLLVAYLVSVCVVKLYEIVDLMRTEK</sequence>
<comment type="caution">
    <text evidence="2">The sequence shown here is derived from an EMBL/GenBank/DDBJ whole genome shotgun (WGS) entry which is preliminary data.</text>
</comment>
<keyword evidence="1" id="KW-1133">Transmembrane helix</keyword>
<gene>
    <name evidence="2" type="ORF">FC48_GL000959</name>
</gene>
<keyword evidence="1" id="KW-0472">Membrane</keyword>